<accession>A0A6G8PUY4</accession>
<dbReference type="Gene3D" id="3.30.300.160">
    <property type="entry name" value="Type II secretion system, protein E, N-terminal domain"/>
    <property type="match status" value="1"/>
</dbReference>
<dbReference type="InterPro" id="IPR007831">
    <property type="entry name" value="T2SS_GspE_N"/>
</dbReference>
<evidence type="ECO:0000256" key="3">
    <source>
        <dbReference type="ARBA" id="ARBA00022840"/>
    </source>
</evidence>
<evidence type="ECO:0000256" key="1">
    <source>
        <dbReference type="ARBA" id="ARBA00006611"/>
    </source>
</evidence>
<name>A0A6G8PUY4_9ACTN</name>
<sequence length="522" mass="56185">MLRGLVSEEDVAKAVAAAGGFEYVKLREGLVDPAALRILGEKVLRRYAALPLRVEDDGLVLAVSDPTDVLALDDLEALADLPIKPVVAAAGEIRHLQDRVFGIREEVHEFLEGSGGRPAAGEPAALSVVRGDGDAPVVRLVNSVIRRALGEGASDVHFEPREEELVVRYRVDGVLRRVTTAPLGLRDSVVSRLKILAGMDIAERRLPQDGRFTVLARPEGPPVDVRVASLPSVRGEKVVLRLLAHDLARVRLGELGLSPGMLARYRRAFSRPYGAVVVTGPTGSGKSTTLYTTLEELNDEERNIVTVEDPVEYRMEGATQLQVNPIAGLTFASGLRHILRGDPDVVMVGEIRDRETAEISVEAALTGHLVLATLHTNDAAGAIPRLTNMGVDPYLTTSAVGCVVAQRLVRRLCEACKVPVTADERLLGEMGFPFGSEEGERAFFAPKGCEACGGEGYRGRIGIYELMPMNEEIVALSLERQSADEISRAAVRGGMVRMRADGLLKAARGITPIAEVLRTTVS</sequence>
<evidence type="ECO:0000256" key="2">
    <source>
        <dbReference type="ARBA" id="ARBA00022741"/>
    </source>
</evidence>
<feature type="domain" description="Bacterial type II secretion system protein E" evidence="4">
    <location>
        <begin position="339"/>
        <end position="353"/>
    </location>
</feature>
<dbReference type="AlphaFoldDB" id="A0A6G8PUY4"/>
<keyword evidence="6" id="KW-1185">Reference proteome</keyword>
<dbReference type="SUPFAM" id="SSF160246">
    <property type="entry name" value="EspE N-terminal domain-like"/>
    <property type="match status" value="1"/>
</dbReference>
<dbReference type="InterPro" id="IPR037257">
    <property type="entry name" value="T2SS_E_N_sf"/>
</dbReference>
<evidence type="ECO:0000259" key="4">
    <source>
        <dbReference type="PROSITE" id="PS00662"/>
    </source>
</evidence>
<dbReference type="Pfam" id="PF05157">
    <property type="entry name" value="MshEN"/>
    <property type="match status" value="1"/>
</dbReference>
<dbReference type="FunFam" id="3.40.50.300:FF:000398">
    <property type="entry name" value="Type IV pilus assembly ATPase PilB"/>
    <property type="match status" value="1"/>
</dbReference>
<keyword evidence="3" id="KW-0067">ATP-binding</keyword>
<dbReference type="GO" id="GO:0016887">
    <property type="term" value="F:ATP hydrolysis activity"/>
    <property type="evidence" value="ECO:0007669"/>
    <property type="project" value="TreeGrafter"/>
</dbReference>
<dbReference type="GO" id="GO:0005524">
    <property type="term" value="F:ATP binding"/>
    <property type="evidence" value="ECO:0007669"/>
    <property type="project" value="UniProtKB-KW"/>
</dbReference>
<evidence type="ECO:0000313" key="5">
    <source>
        <dbReference type="EMBL" id="QIN77955.1"/>
    </source>
</evidence>
<dbReference type="PANTHER" id="PTHR30258:SF3">
    <property type="entry name" value="SLL1921 PROTEIN"/>
    <property type="match status" value="1"/>
</dbReference>
<dbReference type="Gene3D" id="3.30.450.90">
    <property type="match status" value="1"/>
</dbReference>
<dbReference type="PROSITE" id="PS00662">
    <property type="entry name" value="T2SP_E"/>
    <property type="match status" value="1"/>
</dbReference>
<dbReference type="RefSeq" id="WP_166395631.1">
    <property type="nucleotide sequence ID" value="NZ_CP045121.1"/>
</dbReference>
<evidence type="ECO:0000313" key="6">
    <source>
        <dbReference type="Proteomes" id="UP000502706"/>
    </source>
</evidence>
<dbReference type="PANTHER" id="PTHR30258">
    <property type="entry name" value="TYPE II SECRETION SYSTEM PROTEIN GSPE-RELATED"/>
    <property type="match status" value="1"/>
</dbReference>
<proteinExistence type="inferred from homology"/>
<dbReference type="Proteomes" id="UP000502706">
    <property type="component" value="Chromosome"/>
</dbReference>
<dbReference type="Pfam" id="PF00437">
    <property type="entry name" value="T2SSE"/>
    <property type="match status" value="1"/>
</dbReference>
<keyword evidence="2" id="KW-0547">Nucleotide-binding</keyword>
<dbReference type="EMBL" id="CP045121">
    <property type="protein sequence ID" value="QIN77955.1"/>
    <property type="molecule type" value="Genomic_DNA"/>
</dbReference>
<organism evidence="5 6">
    <name type="scientific">Rubrobacter marinus</name>
    <dbReference type="NCBI Taxonomy" id="2653852"/>
    <lineage>
        <taxon>Bacteria</taxon>
        <taxon>Bacillati</taxon>
        <taxon>Actinomycetota</taxon>
        <taxon>Rubrobacteria</taxon>
        <taxon>Rubrobacterales</taxon>
        <taxon>Rubrobacteraceae</taxon>
        <taxon>Rubrobacter</taxon>
    </lineage>
</organism>
<protein>
    <submittedName>
        <fullName evidence="5">Type II secretion system protein GspE</fullName>
    </submittedName>
</protein>
<dbReference type="CDD" id="cd01129">
    <property type="entry name" value="PulE-GspE-like"/>
    <property type="match status" value="1"/>
</dbReference>
<reference evidence="5 6" key="1">
    <citation type="submission" date="2019-10" db="EMBL/GenBank/DDBJ databases">
        <title>Rubrobacter sp nov SCSIO 52915 isolated from a deep-sea sediment in the South China Sea.</title>
        <authorList>
            <person name="Chen R.W."/>
        </authorList>
    </citation>
    <scope>NUCLEOTIDE SEQUENCE [LARGE SCALE GENOMIC DNA]</scope>
    <source>
        <strain evidence="5 6">SCSIO 52915</strain>
    </source>
</reference>
<dbReference type="SUPFAM" id="SSF52540">
    <property type="entry name" value="P-loop containing nucleoside triphosphate hydrolases"/>
    <property type="match status" value="1"/>
</dbReference>
<dbReference type="KEGG" id="rmar:GBA65_04840"/>
<dbReference type="InterPro" id="IPR027417">
    <property type="entry name" value="P-loop_NTPase"/>
</dbReference>
<dbReference type="Gene3D" id="3.40.50.300">
    <property type="entry name" value="P-loop containing nucleotide triphosphate hydrolases"/>
    <property type="match status" value="1"/>
</dbReference>
<dbReference type="InterPro" id="IPR001482">
    <property type="entry name" value="T2SS/T4SS_dom"/>
</dbReference>
<comment type="similarity">
    <text evidence="1">Belongs to the GSP E family.</text>
</comment>
<gene>
    <name evidence="5" type="ORF">GBA65_04840</name>
</gene>
<dbReference type="GO" id="GO:0005886">
    <property type="term" value="C:plasma membrane"/>
    <property type="evidence" value="ECO:0007669"/>
    <property type="project" value="TreeGrafter"/>
</dbReference>